<keyword evidence="2" id="KW-1185">Reference proteome</keyword>
<dbReference type="EMBL" id="JARSBN010000004">
    <property type="protein sequence ID" value="MDG4716094.1"/>
    <property type="molecule type" value="Genomic_DNA"/>
</dbReference>
<evidence type="ECO:0008006" key="3">
    <source>
        <dbReference type="Google" id="ProtNLM"/>
    </source>
</evidence>
<dbReference type="Proteomes" id="UP001529085">
    <property type="component" value="Unassembled WGS sequence"/>
</dbReference>
<gene>
    <name evidence="1" type="ORF">P7122_09440</name>
</gene>
<sequence>MKKDIEIPEVKDVYVAVVQEEHLEYKTQDWNAYIINNSDIDLDTVLIVSQGYNDKKMTPPMRHTLAKLPARSYAKIEYLQEKVLELNNSFKVSYFEGNQMFDKTYLFRKNTINAKALQTVPLMQLKGVLVK</sequence>
<organism evidence="1 2">
    <name type="scientific">Winogradskyella marincola</name>
    <dbReference type="NCBI Taxonomy" id="3037795"/>
    <lineage>
        <taxon>Bacteria</taxon>
        <taxon>Pseudomonadati</taxon>
        <taxon>Bacteroidota</taxon>
        <taxon>Flavobacteriia</taxon>
        <taxon>Flavobacteriales</taxon>
        <taxon>Flavobacteriaceae</taxon>
        <taxon>Winogradskyella</taxon>
    </lineage>
</organism>
<reference evidence="1 2" key="1">
    <citation type="submission" date="2023-03" db="EMBL/GenBank/DDBJ databases">
        <title>Strain YYF002 represents a novel species in the genus Winogradskyella isolated from seawater.</title>
        <authorList>
            <person name="Fu Z.-Y."/>
        </authorList>
    </citation>
    <scope>NUCLEOTIDE SEQUENCE [LARGE SCALE GENOMIC DNA]</scope>
    <source>
        <strain evidence="1 2">YYF002</strain>
    </source>
</reference>
<dbReference type="RefSeq" id="WP_278005539.1">
    <property type="nucleotide sequence ID" value="NZ_JARSBN010000004.1"/>
</dbReference>
<accession>A0ABT6G229</accession>
<evidence type="ECO:0000313" key="1">
    <source>
        <dbReference type="EMBL" id="MDG4716094.1"/>
    </source>
</evidence>
<comment type="caution">
    <text evidence="1">The sequence shown here is derived from an EMBL/GenBank/DDBJ whole genome shotgun (WGS) entry which is preliminary data.</text>
</comment>
<evidence type="ECO:0000313" key="2">
    <source>
        <dbReference type="Proteomes" id="UP001529085"/>
    </source>
</evidence>
<name>A0ABT6G229_9FLAO</name>
<protein>
    <recommendedName>
        <fullName evidence="3">Phenylalanyl-tRNA synthetase subunit alpha</fullName>
    </recommendedName>
</protein>
<proteinExistence type="predicted"/>
<dbReference type="SUPFAM" id="SSF158949">
    <property type="entry name" value="Smr-associated domain-like"/>
    <property type="match status" value="1"/>
</dbReference>
<dbReference type="InterPro" id="IPR036781">
    <property type="entry name" value="Smr_assoc-like_sf"/>
</dbReference>